<evidence type="ECO:0000256" key="7">
    <source>
        <dbReference type="ARBA" id="ARBA00022692"/>
    </source>
</evidence>
<feature type="transmembrane region" description="Helical" evidence="12">
    <location>
        <begin position="26"/>
        <end position="49"/>
    </location>
</feature>
<dbReference type="FunFam" id="3.30.565.10:FF:000006">
    <property type="entry name" value="Sensor histidine kinase WalK"/>
    <property type="match status" value="1"/>
</dbReference>
<dbReference type="PROSITE" id="PS50109">
    <property type="entry name" value="HIS_KIN"/>
    <property type="match status" value="1"/>
</dbReference>
<dbReference type="EC" id="2.7.13.3" evidence="4"/>
<dbReference type="EMBL" id="BMHO01000001">
    <property type="protein sequence ID" value="GGD35947.1"/>
    <property type="molecule type" value="Genomic_DNA"/>
</dbReference>
<evidence type="ECO:0000259" key="14">
    <source>
        <dbReference type="PROSITE" id="PS50885"/>
    </source>
</evidence>
<dbReference type="SMART" id="SM00388">
    <property type="entry name" value="HisKA"/>
    <property type="match status" value="1"/>
</dbReference>
<keyword evidence="10" id="KW-0902">Two-component regulatory system</keyword>
<dbReference type="SUPFAM" id="SSF47384">
    <property type="entry name" value="Homodimeric domain of signal transducing histidine kinase"/>
    <property type="match status" value="1"/>
</dbReference>
<evidence type="ECO:0000313" key="15">
    <source>
        <dbReference type="EMBL" id="GGD35947.1"/>
    </source>
</evidence>
<dbReference type="PANTHER" id="PTHR43711:SF1">
    <property type="entry name" value="HISTIDINE KINASE 1"/>
    <property type="match status" value="1"/>
</dbReference>
<evidence type="ECO:0000256" key="6">
    <source>
        <dbReference type="ARBA" id="ARBA00022679"/>
    </source>
</evidence>
<evidence type="ECO:0000256" key="1">
    <source>
        <dbReference type="ARBA" id="ARBA00000085"/>
    </source>
</evidence>
<proteinExistence type="predicted"/>
<dbReference type="PRINTS" id="PR00344">
    <property type="entry name" value="BCTRLSENSOR"/>
</dbReference>
<evidence type="ECO:0000256" key="11">
    <source>
        <dbReference type="ARBA" id="ARBA00023136"/>
    </source>
</evidence>
<dbReference type="Proteomes" id="UP000633205">
    <property type="component" value="Unassembled WGS sequence"/>
</dbReference>
<dbReference type="InterPro" id="IPR036890">
    <property type="entry name" value="HATPase_C_sf"/>
</dbReference>
<evidence type="ECO:0000256" key="10">
    <source>
        <dbReference type="ARBA" id="ARBA00023012"/>
    </source>
</evidence>
<dbReference type="InterPro" id="IPR004358">
    <property type="entry name" value="Sig_transdc_His_kin-like_C"/>
</dbReference>
<reference evidence="15" key="2">
    <citation type="submission" date="2020-09" db="EMBL/GenBank/DDBJ databases">
        <authorList>
            <person name="Sun Q."/>
            <person name="Zhou Y."/>
        </authorList>
    </citation>
    <scope>NUCLEOTIDE SEQUENCE</scope>
    <source>
        <strain evidence="15">CGMCC 1.15152</strain>
    </source>
</reference>
<dbReference type="SUPFAM" id="SSF55874">
    <property type="entry name" value="ATPase domain of HSP90 chaperone/DNA topoisomerase II/histidine kinase"/>
    <property type="match status" value="1"/>
</dbReference>
<evidence type="ECO:0000256" key="12">
    <source>
        <dbReference type="SAM" id="Phobius"/>
    </source>
</evidence>
<evidence type="ECO:0000256" key="2">
    <source>
        <dbReference type="ARBA" id="ARBA00001968"/>
    </source>
</evidence>
<dbReference type="InterPro" id="IPR003660">
    <property type="entry name" value="HAMP_dom"/>
</dbReference>
<name>A0A917DFF8_9MICO</name>
<keyword evidence="7 12" id="KW-0812">Transmembrane</keyword>
<reference evidence="15" key="1">
    <citation type="journal article" date="2014" name="Int. J. Syst. Evol. Microbiol.">
        <title>Complete genome sequence of Corynebacterium casei LMG S-19264T (=DSM 44701T), isolated from a smear-ripened cheese.</title>
        <authorList>
            <consortium name="US DOE Joint Genome Institute (JGI-PGF)"/>
            <person name="Walter F."/>
            <person name="Albersmeier A."/>
            <person name="Kalinowski J."/>
            <person name="Ruckert C."/>
        </authorList>
    </citation>
    <scope>NUCLEOTIDE SEQUENCE</scope>
    <source>
        <strain evidence="15">CGMCC 1.15152</strain>
    </source>
</reference>
<dbReference type="PROSITE" id="PS50885">
    <property type="entry name" value="HAMP"/>
    <property type="match status" value="1"/>
</dbReference>
<dbReference type="CDD" id="cd06225">
    <property type="entry name" value="HAMP"/>
    <property type="match status" value="1"/>
</dbReference>
<evidence type="ECO:0000313" key="16">
    <source>
        <dbReference type="Proteomes" id="UP000633205"/>
    </source>
</evidence>
<comment type="cofactor">
    <cofactor evidence="2">
        <name>a divalent metal cation</name>
        <dbReference type="ChEBI" id="CHEBI:60240"/>
    </cofactor>
</comment>
<feature type="domain" description="Histidine kinase" evidence="13">
    <location>
        <begin position="281"/>
        <end position="498"/>
    </location>
</feature>
<dbReference type="CDD" id="cd00082">
    <property type="entry name" value="HisKA"/>
    <property type="match status" value="1"/>
</dbReference>
<dbReference type="RefSeq" id="WP_229731014.1">
    <property type="nucleotide sequence ID" value="NZ_BMHO01000001.1"/>
</dbReference>
<evidence type="ECO:0000259" key="13">
    <source>
        <dbReference type="PROSITE" id="PS50109"/>
    </source>
</evidence>
<accession>A0A917DFF8</accession>
<dbReference type="GO" id="GO:0005509">
    <property type="term" value="F:calcium ion binding"/>
    <property type="evidence" value="ECO:0007669"/>
    <property type="project" value="UniProtKB-ARBA"/>
</dbReference>
<dbReference type="InterPro" id="IPR005467">
    <property type="entry name" value="His_kinase_dom"/>
</dbReference>
<keyword evidence="8 15" id="KW-0418">Kinase</keyword>
<dbReference type="GO" id="GO:0000155">
    <property type="term" value="F:phosphorelay sensor kinase activity"/>
    <property type="evidence" value="ECO:0007669"/>
    <property type="project" value="InterPro"/>
</dbReference>
<keyword evidence="6" id="KW-0808">Transferase</keyword>
<evidence type="ECO:0000256" key="9">
    <source>
        <dbReference type="ARBA" id="ARBA00022989"/>
    </source>
</evidence>
<comment type="caution">
    <text evidence="15">The sequence shown here is derived from an EMBL/GenBank/DDBJ whole genome shotgun (WGS) entry which is preliminary data.</text>
</comment>
<evidence type="ECO:0000256" key="5">
    <source>
        <dbReference type="ARBA" id="ARBA00022553"/>
    </source>
</evidence>
<dbReference type="FunFam" id="1.10.287.130:FF:000001">
    <property type="entry name" value="Two-component sensor histidine kinase"/>
    <property type="match status" value="1"/>
</dbReference>
<organism evidence="15 16">
    <name type="scientific">Microbacterium faecale</name>
    <dbReference type="NCBI Taxonomy" id="1804630"/>
    <lineage>
        <taxon>Bacteria</taxon>
        <taxon>Bacillati</taxon>
        <taxon>Actinomycetota</taxon>
        <taxon>Actinomycetes</taxon>
        <taxon>Micrococcales</taxon>
        <taxon>Microbacteriaceae</taxon>
        <taxon>Microbacterium</taxon>
    </lineage>
</organism>
<dbReference type="PANTHER" id="PTHR43711">
    <property type="entry name" value="TWO-COMPONENT HISTIDINE KINASE"/>
    <property type="match status" value="1"/>
</dbReference>
<dbReference type="SMART" id="SM00387">
    <property type="entry name" value="HATPase_c"/>
    <property type="match status" value="1"/>
</dbReference>
<evidence type="ECO:0000256" key="8">
    <source>
        <dbReference type="ARBA" id="ARBA00022777"/>
    </source>
</evidence>
<dbReference type="Gene3D" id="6.10.340.10">
    <property type="match status" value="1"/>
</dbReference>
<dbReference type="AlphaFoldDB" id="A0A917DFF8"/>
<gene>
    <name evidence="15" type="ORF">GCM10010915_15690</name>
</gene>
<dbReference type="InterPro" id="IPR050736">
    <property type="entry name" value="Sensor_HK_Regulatory"/>
</dbReference>
<comment type="catalytic activity">
    <reaction evidence="1">
        <text>ATP + protein L-histidine = ADP + protein N-phospho-L-histidine.</text>
        <dbReference type="EC" id="2.7.13.3"/>
    </reaction>
</comment>
<dbReference type="Gene3D" id="1.10.287.130">
    <property type="match status" value="1"/>
</dbReference>
<feature type="domain" description="HAMP" evidence="14">
    <location>
        <begin position="204"/>
        <end position="266"/>
    </location>
</feature>
<dbReference type="GO" id="GO:0005886">
    <property type="term" value="C:plasma membrane"/>
    <property type="evidence" value="ECO:0007669"/>
    <property type="project" value="UniProtKB-SubCell"/>
</dbReference>
<sequence>MDGATQHNPASSASPRAHRMTLQSRLMVIVFTIVAGILIVVSIVTGVLLNNVLNGQVDARAREAMANLAPEFGIGLLDGTAVEQLNSAHASPGMLLVISSPFTGTSGAIVGQDFRRYTLSEGQIERVFDALDRVDGGLTTVALPGLGSYRVNALEHTGTGESAGAFGLSTASESLTLKQMLWSIALATIGGMLLLGVATSGVIRQGLRPLRDIAQTAARVSQQQLDRGDVSITERVSEDQADPATEIGQVGASLNTLLDHVEDSLSARQRNEDTMRTFVADASHELRTPLASIRGYSELSLRDQTLSPESRQSLQRIEAQSQRMTGLVEDLLLLARLDEGHELTYDMVDLNQLVIDAVADQAMAGMEHDWGADVGEQPVLVAGDRARLTQVVTNLLANARTHTPEGTSVTVSLRIEGAESATRAVLSVHDTGPGIPEAVQETLFSRFARADVSRARKTGGSGLGLSIAKAIVEAHHGTISVESAPGDTTFTVTLPAKPRDAA</sequence>
<dbReference type="Pfam" id="PF02518">
    <property type="entry name" value="HATPase_c"/>
    <property type="match status" value="1"/>
</dbReference>
<dbReference type="InterPro" id="IPR003661">
    <property type="entry name" value="HisK_dim/P_dom"/>
</dbReference>
<comment type="subcellular location">
    <subcellularLocation>
        <location evidence="3">Cell membrane</location>
    </subcellularLocation>
</comment>
<protein>
    <recommendedName>
        <fullName evidence="4">histidine kinase</fullName>
        <ecNumber evidence="4">2.7.13.3</ecNumber>
    </recommendedName>
</protein>
<keyword evidence="9 12" id="KW-1133">Transmembrane helix</keyword>
<evidence type="ECO:0000256" key="4">
    <source>
        <dbReference type="ARBA" id="ARBA00012438"/>
    </source>
</evidence>
<keyword evidence="5" id="KW-0597">Phosphoprotein</keyword>
<keyword evidence="16" id="KW-1185">Reference proteome</keyword>
<dbReference type="InterPro" id="IPR036097">
    <property type="entry name" value="HisK_dim/P_sf"/>
</dbReference>
<dbReference type="SMART" id="SM00304">
    <property type="entry name" value="HAMP"/>
    <property type="match status" value="1"/>
</dbReference>
<dbReference type="Gene3D" id="3.30.565.10">
    <property type="entry name" value="Histidine kinase-like ATPase, C-terminal domain"/>
    <property type="match status" value="1"/>
</dbReference>
<evidence type="ECO:0000256" key="3">
    <source>
        <dbReference type="ARBA" id="ARBA00004236"/>
    </source>
</evidence>
<dbReference type="InterPro" id="IPR003594">
    <property type="entry name" value="HATPase_dom"/>
</dbReference>
<feature type="transmembrane region" description="Helical" evidence="12">
    <location>
        <begin position="180"/>
        <end position="203"/>
    </location>
</feature>
<keyword evidence="11 12" id="KW-0472">Membrane</keyword>
<dbReference type="Pfam" id="PF00512">
    <property type="entry name" value="HisKA"/>
    <property type="match status" value="1"/>
</dbReference>